<dbReference type="Proteomes" id="UP000016644">
    <property type="component" value="Unassembled WGS sequence"/>
</dbReference>
<name>U2PKC7_LEVBR</name>
<dbReference type="HOGENOM" id="CLU_2752679_0_0_9"/>
<evidence type="ECO:0000313" key="1">
    <source>
        <dbReference type="EMBL" id="ERK44596.1"/>
    </source>
</evidence>
<organism evidence="1 2">
    <name type="scientific">Levilactobacillus brevis ATCC 14869 = DSM 20054</name>
    <dbReference type="NCBI Taxonomy" id="649758"/>
    <lineage>
        <taxon>Bacteria</taxon>
        <taxon>Bacillati</taxon>
        <taxon>Bacillota</taxon>
        <taxon>Bacilli</taxon>
        <taxon>Lactobacillales</taxon>
        <taxon>Lactobacillaceae</taxon>
        <taxon>Levilactobacillus</taxon>
    </lineage>
</organism>
<protein>
    <submittedName>
        <fullName evidence="1">Uncharacterized protein</fullName>
    </submittedName>
</protein>
<proteinExistence type="predicted"/>
<dbReference type="AlphaFoldDB" id="U2PKC7"/>
<dbReference type="EMBL" id="AWVK01000029">
    <property type="protein sequence ID" value="ERK44596.1"/>
    <property type="molecule type" value="Genomic_DNA"/>
</dbReference>
<accession>U2PKC7</accession>
<comment type="caution">
    <text evidence="1">The sequence shown here is derived from an EMBL/GenBank/DDBJ whole genome shotgun (WGS) entry which is preliminary data.</text>
</comment>
<sequence length="70" mass="8076">MILPNRFDLVGVPEYTIGGKTKYHCAIVQRSGRLSGVGVMADVWFVDTNEVRRVMCADLRKWPKPKKKRR</sequence>
<reference evidence="1 2" key="1">
    <citation type="submission" date="2013-06" db="EMBL/GenBank/DDBJ databases">
        <authorList>
            <person name="Weinstock G."/>
            <person name="Sodergren E."/>
            <person name="Lobos E.A."/>
            <person name="Fulton L."/>
            <person name="Fulton R."/>
            <person name="Courtney L."/>
            <person name="Fronick C."/>
            <person name="O'Laughlin M."/>
            <person name="Godfrey J."/>
            <person name="Wilson R.M."/>
            <person name="Miner T."/>
            <person name="Farmer C."/>
            <person name="Delehaunty K."/>
            <person name="Cordes M."/>
            <person name="Minx P."/>
            <person name="Tomlinson C."/>
            <person name="Chen J."/>
            <person name="Wollam A."/>
            <person name="Pepin K.H."/>
            <person name="Bhonagiri V."/>
            <person name="Zhang X."/>
            <person name="Warren W."/>
            <person name="Mitreva M."/>
            <person name="Mardis E.R."/>
            <person name="Wilson R.K."/>
        </authorList>
    </citation>
    <scope>NUCLEOTIDE SEQUENCE [LARGE SCALE GENOMIC DNA]</scope>
    <source>
        <strain evidence="1 2">ATCC 14869</strain>
    </source>
</reference>
<gene>
    <name evidence="1" type="ORF">HMPREF0495_00805</name>
</gene>
<evidence type="ECO:0000313" key="2">
    <source>
        <dbReference type="Proteomes" id="UP000016644"/>
    </source>
</evidence>